<dbReference type="PATRIC" id="fig|1179773.3.peg.6247"/>
<organism evidence="2 3">
    <name type="scientific">Saccharothrix espanaensis (strain ATCC 51144 / DSM 44229 / JCM 9112 / NBRC 15066 / NRRL 15764)</name>
    <dbReference type="NCBI Taxonomy" id="1179773"/>
    <lineage>
        <taxon>Bacteria</taxon>
        <taxon>Bacillati</taxon>
        <taxon>Actinomycetota</taxon>
        <taxon>Actinomycetes</taxon>
        <taxon>Pseudonocardiales</taxon>
        <taxon>Pseudonocardiaceae</taxon>
        <taxon>Saccharothrix</taxon>
    </lineage>
</organism>
<dbReference type="STRING" id="1179773.BN6_61980"/>
<proteinExistence type="predicted"/>
<dbReference type="BioCyc" id="SESP1179773:BN6_RS29825-MONOMER"/>
<protein>
    <recommendedName>
        <fullName evidence="1">Serine aminopeptidase S33 domain-containing protein</fullName>
    </recommendedName>
</protein>
<dbReference type="InterPro" id="IPR022742">
    <property type="entry name" value="Hydrolase_4"/>
</dbReference>
<keyword evidence="3" id="KW-1185">Reference proteome</keyword>
<dbReference type="Gene3D" id="3.40.50.1820">
    <property type="entry name" value="alpha/beta hydrolase"/>
    <property type="match status" value="1"/>
</dbReference>
<gene>
    <name evidence="2" type="ordered locus">BN6_61980</name>
</gene>
<reference evidence="2 3" key="1">
    <citation type="journal article" date="2012" name="BMC Genomics">
        <title>Complete genome sequence of Saccharothrix espanaensis DSM 44229T and comparison to the other completely sequenced Pseudonocardiaceae.</title>
        <authorList>
            <person name="Strobel T."/>
            <person name="Al-Dilaimi A."/>
            <person name="Blom J."/>
            <person name="Gessner A."/>
            <person name="Kalinowski J."/>
            <person name="Luzhetska M."/>
            <person name="Puhler A."/>
            <person name="Szczepanowski R."/>
            <person name="Bechthold A."/>
            <person name="Ruckert C."/>
        </authorList>
    </citation>
    <scope>NUCLEOTIDE SEQUENCE [LARGE SCALE GENOMIC DNA]</scope>
    <source>
        <strain evidence="3">ATCC 51144 / DSM 44229 / JCM 9112 / NBRC 15066 / NRRL 15764</strain>
    </source>
</reference>
<evidence type="ECO:0000313" key="3">
    <source>
        <dbReference type="Proteomes" id="UP000006281"/>
    </source>
</evidence>
<feature type="domain" description="Serine aminopeptidase S33" evidence="1">
    <location>
        <begin position="92"/>
        <end position="148"/>
    </location>
</feature>
<dbReference type="KEGG" id="sesp:BN6_61980"/>
<dbReference type="InterPro" id="IPR029058">
    <property type="entry name" value="AB_hydrolase_fold"/>
</dbReference>
<dbReference type="Pfam" id="PF12146">
    <property type="entry name" value="Hydrolase_4"/>
    <property type="match status" value="1"/>
</dbReference>
<dbReference type="HOGENOM" id="CLU_081587_1_0_11"/>
<evidence type="ECO:0000259" key="1">
    <source>
        <dbReference type="Pfam" id="PF12146"/>
    </source>
</evidence>
<name>K0K9E0_SACES</name>
<evidence type="ECO:0000313" key="2">
    <source>
        <dbReference type="EMBL" id="CCH33449.1"/>
    </source>
</evidence>
<sequence>MIRVPSSIRSSCPGEHCPVEPAIDVLAPTGPVRAVVLVLHGGSVEGHLPVSRRKLPYLRMVPFARSIHRRAEGVAVWLLRHTHNGWNAPHMHPVQDARWALDKIRREHPGVPVVLVGHSMGGRTALYVADDPQVIAVCALAPWIEAGDPYQGLAGRALLIAHGDHDRTTDPAASYRYALRARQVTDRVARFTVLREGHAMLFRFRYWTRLVTDFVLGVLDVEPLAPYLSNAMREPTPRGLNVPLGGTRGGIR</sequence>
<accession>K0K9E0</accession>
<dbReference type="Proteomes" id="UP000006281">
    <property type="component" value="Chromosome"/>
</dbReference>
<dbReference type="EMBL" id="HE804045">
    <property type="protein sequence ID" value="CCH33449.1"/>
    <property type="molecule type" value="Genomic_DNA"/>
</dbReference>
<dbReference type="eggNOG" id="COG2267">
    <property type="taxonomic scope" value="Bacteria"/>
</dbReference>
<dbReference type="AlphaFoldDB" id="K0K9E0"/>
<dbReference type="SUPFAM" id="SSF53474">
    <property type="entry name" value="alpha/beta-Hydrolases"/>
    <property type="match status" value="1"/>
</dbReference>